<name>A0A6B0YVJ3_9CHLR</name>
<protein>
    <recommendedName>
        <fullName evidence="3">ATPase</fullName>
    </recommendedName>
</protein>
<accession>A0A6B0YVJ3</accession>
<comment type="caution">
    <text evidence="2">The sequence shown here is derived from an EMBL/GenBank/DDBJ whole genome shotgun (WGS) entry which is preliminary data.</text>
</comment>
<feature type="compositionally biased region" description="Acidic residues" evidence="1">
    <location>
        <begin position="171"/>
        <end position="182"/>
    </location>
</feature>
<evidence type="ECO:0000313" key="2">
    <source>
        <dbReference type="EMBL" id="MXY95086.1"/>
    </source>
</evidence>
<dbReference type="AlphaFoldDB" id="A0A6B0YVJ3"/>
<evidence type="ECO:0000256" key="1">
    <source>
        <dbReference type="SAM" id="MobiDB-lite"/>
    </source>
</evidence>
<reference evidence="2" key="1">
    <citation type="submission" date="2019-09" db="EMBL/GenBank/DDBJ databases">
        <title>Characterisation of the sponge microbiome using genome-centric metagenomics.</title>
        <authorList>
            <person name="Engelberts J.P."/>
            <person name="Robbins S.J."/>
            <person name="De Goeij J.M."/>
            <person name="Aranda M."/>
            <person name="Bell S.C."/>
            <person name="Webster N.S."/>
        </authorList>
    </citation>
    <scope>NUCLEOTIDE SEQUENCE</scope>
    <source>
        <strain evidence="2">SB0664_bin_27</strain>
    </source>
</reference>
<feature type="region of interest" description="Disordered" evidence="1">
    <location>
        <begin position="141"/>
        <end position="182"/>
    </location>
</feature>
<gene>
    <name evidence="2" type="ORF">F4Y42_16720</name>
</gene>
<dbReference type="EMBL" id="VXRG01000135">
    <property type="protein sequence ID" value="MXY95086.1"/>
    <property type="molecule type" value="Genomic_DNA"/>
</dbReference>
<dbReference type="Gene3D" id="1.20.5.620">
    <property type="entry name" value="F1F0 ATP synthase subunit B, membrane domain"/>
    <property type="match status" value="1"/>
</dbReference>
<sequence length="182" mass="20713">MEILQLVDQLEQTLNRGWRMPFSPSLIVNSEECLRLIDQMRISIPSAIKESERMITERDRILSDAQSRAEQIVAHAEQQAIQIVSEDAITERAREEAERIIAHGHAEAIRLVDEAEVYALDVLYRLRDKLNNSLHQAENGIQAIEASQAPQEQSPPEDEEGELKFAPAIPSDEDDEEMQEET</sequence>
<organism evidence="2">
    <name type="scientific">Caldilineaceae bacterium SB0664_bin_27</name>
    <dbReference type="NCBI Taxonomy" id="2605260"/>
    <lineage>
        <taxon>Bacteria</taxon>
        <taxon>Bacillati</taxon>
        <taxon>Chloroflexota</taxon>
        <taxon>Caldilineae</taxon>
        <taxon>Caldilineales</taxon>
        <taxon>Caldilineaceae</taxon>
    </lineage>
</organism>
<proteinExistence type="predicted"/>
<evidence type="ECO:0008006" key="3">
    <source>
        <dbReference type="Google" id="ProtNLM"/>
    </source>
</evidence>